<dbReference type="RefSeq" id="WP_039778685.1">
    <property type="nucleotide sequence ID" value="NZ_JAAXOR010000001.1"/>
</dbReference>
<feature type="transmembrane region" description="Helical" evidence="1">
    <location>
        <begin position="63"/>
        <end position="82"/>
    </location>
</feature>
<accession>A0A231H2D9</accession>
<comment type="caution">
    <text evidence="2">The sequence shown here is derived from an EMBL/GenBank/DDBJ whole genome shotgun (WGS) entry which is preliminary data.</text>
</comment>
<dbReference type="Pfam" id="PF12277">
    <property type="entry name" value="DUF3618"/>
    <property type="match status" value="1"/>
</dbReference>
<dbReference type="Proteomes" id="UP000215506">
    <property type="component" value="Unassembled WGS sequence"/>
</dbReference>
<gene>
    <name evidence="2" type="ORF">B7C42_04897</name>
</gene>
<dbReference type="InterPro" id="IPR022062">
    <property type="entry name" value="DUF3618"/>
</dbReference>
<keyword evidence="1" id="KW-0812">Transmembrane</keyword>
<keyword evidence="1" id="KW-1133">Transmembrane helix</keyword>
<evidence type="ECO:0000256" key="1">
    <source>
        <dbReference type="SAM" id="Phobius"/>
    </source>
</evidence>
<evidence type="ECO:0000313" key="3">
    <source>
        <dbReference type="Proteomes" id="UP000215506"/>
    </source>
</evidence>
<dbReference type="AlphaFoldDB" id="A0A231H2D9"/>
<reference evidence="2 3" key="1">
    <citation type="submission" date="2017-07" db="EMBL/GenBank/DDBJ databases">
        <title>First draft Genome Sequence of Nocardia cerradoensis isolated from human infection.</title>
        <authorList>
            <person name="Carrasco G."/>
        </authorList>
    </citation>
    <scope>NUCLEOTIDE SEQUENCE [LARGE SCALE GENOMIC DNA]</scope>
    <source>
        <strain evidence="2 3">CNM20130759</strain>
    </source>
</reference>
<evidence type="ECO:0008006" key="4">
    <source>
        <dbReference type="Google" id="ProtNLM"/>
    </source>
</evidence>
<organism evidence="2 3">
    <name type="scientific">Nocardia cerradoensis</name>
    <dbReference type="NCBI Taxonomy" id="85688"/>
    <lineage>
        <taxon>Bacteria</taxon>
        <taxon>Bacillati</taxon>
        <taxon>Actinomycetota</taxon>
        <taxon>Actinomycetes</taxon>
        <taxon>Mycobacteriales</taxon>
        <taxon>Nocardiaceae</taxon>
        <taxon>Nocardia</taxon>
    </lineage>
</organism>
<name>A0A231H2D9_9NOCA</name>
<sequence length="87" mass="9613">MNIPSDPEALRYDRDLTREELGRTVQALSDKLDVPGRTRERLHRGARSAQDNADRAAQVVKQIPLPAIGVTAAGALAAVWLVRRKRS</sequence>
<keyword evidence="3" id="KW-1185">Reference proteome</keyword>
<protein>
    <recommendedName>
        <fullName evidence="4">DUF3618 domain-containing protein</fullName>
    </recommendedName>
</protein>
<evidence type="ECO:0000313" key="2">
    <source>
        <dbReference type="EMBL" id="OXR43011.1"/>
    </source>
</evidence>
<proteinExistence type="predicted"/>
<keyword evidence="1" id="KW-0472">Membrane</keyword>
<dbReference type="EMBL" id="NGAF01000011">
    <property type="protein sequence ID" value="OXR43011.1"/>
    <property type="molecule type" value="Genomic_DNA"/>
</dbReference>